<dbReference type="EMBL" id="JADEVV010000025">
    <property type="protein sequence ID" value="MBE9254179.1"/>
    <property type="molecule type" value="Genomic_DNA"/>
</dbReference>
<keyword evidence="1" id="KW-0812">Transmembrane</keyword>
<dbReference type="SUPFAM" id="SSF51182">
    <property type="entry name" value="RmlC-like cupins"/>
    <property type="match status" value="1"/>
</dbReference>
<organism evidence="2 3">
    <name type="scientific">Synechocystis salina LEGE 00031</name>
    <dbReference type="NCBI Taxonomy" id="1828736"/>
    <lineage>
        <taxon>Bacteria</taxon>
        <taxon>Bacillati</taxon>
        <taxon>Cyanobacteriota</taxon>
        <taxon>Cyanophyceae</taxon>
        <taxon>Synechococcales</taxon>
        <taxon>Merismopediaceae</taxon>
        <taxon>Synechocystis</taxon>
    </lineage>
</organism>
<dbReference type="Proteomes" id="UP000658720">
    <property type="component" value="Unassembled WGS sequence"/>
</dbReference>
<evidence type="ECO:0000256" key="1">
    <source>
        <dbReference type="SAM" id="Phobius"/>
    </source>
</evidence>
<dbReference type="InterPro" id="IPR011051">
    <property type="entry name" value="RmlC_Cupin_sf"/>
</dbReference>
<evidence type="ECO:0008006" key="4">
    <source>
        <dbReference type="Google" id="ProtNLM"/>
    </source>
</evidence>
<evidence type="ECO:0000313" key="2">
    <source>
        <dbReference type="EMBL" id="MBE9254179.1"/>
    </source>
</evidence>
<keyword evidence="1" id="KW-0472">Membrane</keyword>
<comment type="caution">
    <text evidence="2">The sequence shown here is derived from an EMBL/GenBank/DDBJ whole genome shotgun (WGS) entry which is preliminary data.</text>
</comment>
<keyword evidence="3" id="KW-1185">Reference proteome</keyword>
<dbReference type="Gene3D" id="2.60.120.10">
    <property type="entry name" value="Jelly Rolls"/>
    <property type="match status" value="1"/>
</dbReference>
<feature type="transmembrane region" description="Helical" evidence="1">
    <location>
        <begin position="16"/>
        <end position="38"/>
    </location>
</feature>
<dbReference type="InterPro" id="IPR014710">
    <property type="entry name" value="RmlC-like_jellyroll"/>
</dbReference>
<sequence>MNLLLQRLKCWRGIHWAWLVGAATTLAIVVATLVPSLANSPKGSLYTPMGDGDYTFSETNRRGMTERITYDFPDTGLKLTMPRFLKNPEAIQTPGKDIVVFLRTIPDTCGLYEMSETILPPNAGPPPHFHLDNDEWFFSTENSQIRLYSAQEKQQTIKAGQVPGINLAPIKMGSLVQKQGEILFSPKGSVHFFRNETPGKEDVRGFYNVWSPGYGTLERFQGINRIDHGNEPLALPEDQAVLLQSSLWGFPHDITGRFVGVKDFYGIRGPVFEHPNNVQKLQELFDAGEACYPPDGLRKPKPPLPEPQ</sequence>
<gene>
    <name evidence="2" type="ORF">IQ217_10065</name>
</gene>
<reference evidence="2 3" key="1">
    <citation type="submission" date="2020-10" db="EMBL/GenBank/DDBJ databases">
        <authorList>
            <person name="Castelo-Branco R."/>
            <person name="Eusebio N."/>
            <person name="Adriana R."/>
            <person name="Vieira A."/>
            <person name="Brugerolle De Fraissinette N."/>
            <person name="Rezende De Castro R."/>
            <person name="Schneider M.P."/>
            <person name="Vasconcelos V."/>
            <person name="Leao P.N."/>
        </authorList>
    </citation>
    <scope>NUCLEOTIDE SEQUENCE [LARGE SCALE GENOMIC DNA]</scope>
    <source>
        <strain evidence="2 3">LEGE 00031</strain>
    </source>
</reference>
<accession>A0ABR9VS63</accession>
<protein>
    <recommendedName>
        <fullName evidence="4">Cupin type-1 domain-containing protein</fullName>
    </recommendedName>
</protein>
<dbReference type="RefSeq" id="WP_194019835.1">
    <property type="nucleotide sequence ID" value="NZ_JADEVV010000025.1"/>
</dbReference>
<evidence type="ECO:0000313" key="3">
    <source>
        <dbReference type="Proteomes" id="UP000658720"/>
    </source>
</evidence>
<keyword evidence="1" id="KW-1133">Transmembrane helix</keyword>
<name>A0ABR9VS63_9SYNC</name>
<proteinExistence type="predicted"/>